<dbReference type="PROSITE" id="PS51257">
    <property type="entry name" value="PROKAR_LIPOPROTEIN"/>
    <property type="match status" value="1"/>
</dbReference>
<accession>A0A2M7FZV7</accession>
<proteinExistence type="predicted"/>
<gene>
    <name evidence="2" type="ORF">COW36_19995</name>
</gene>
<feature type="signal peptide" evidence="1">
    <location>
        <begin position="1"/>
        <end position="15"/>
    </location>
</feature>
<feature type="chain" id="PRO_5014986484" evidence="1">
    <location>
        <begin position="16"/>
        <end position="156"/>
    </location>
</feature>
<dbReference type="AlphaFoldDB" id="A0A2M7FZV7"/>
<protein>
    <submittedName>
        <fullName evidence="2">Uncharacterized protein</fullName>
    </submittedName>
</protein>
<dbReference type="EMBL" id="PFFQ01000055">
    <property type="protein sequence ID" value="PIW14931.1"/>
    <property type="molecule type" value="Genomic_DNA"/>
</dbReference>
<sequence length="156" mass="17661">MRQFIMLSLSFSILAACQGPTPLAVAPRSLQAASVSRASAPQIQNPTQALPTNANQADALYGFRKPVGTMKIELYSSTQTVDRESAMLHIKEFFRKYVDQNDIVNYQVVNKDGVPDTFFINIFGGNKTFVVQKLLPDLRYYLTQRTRIRNLDYYSN</sequence>
<comment type="caution">
    <text evidence="2">The sequence shown here is derived from an EMBL/GenBank/DDBJ whole genome shotgun (WGS) entry which is preliminary data.</text>
</comment>
<evidence type="ECO:0000313" key="2">
    <source>
        <dbReference type="EMBL" id="PIW14931.1"/>
    </source>
</evidence>
<evidence type="ECO:0000256" key="1">
    <source>
        <dbReference type="SAM" id="SignalP"/>
    </source>
</evidence>
<name>A0A2M7FZV7_9BACT</name>
<evidence type="ECO:0000313" key="3">
    <source>
        <dbReference type="Proteomes" id="UP000231019"/>
    </source>
</evidence>
<keyword evidence="1" id="KW-0732">Signal</keyword>
<dbReference type="Proteomes" id="UP000231019">
    <property type="component" value="Unassembled WGS sequence"/>
</dbReference>
<organism evidence="2 3">
    <name type="scientific">bacterium (Candidatus Blackallbacteria) CG17_big_fil_post_rev_8_21_14_2_50_48_46</name>
    <dbReference type="NCBI Taxonomy" id="2014261"/>
    <lineage>
        <taxon>Bacteria</taxon>
        <taxon>Candidatus Blackallbacteria</taxon>
    </lineage>
</organism>
<reference evidence="2 3" key="1">
    <citation type="submission" date="2017-09" db="EMBL/GenBank/DDBJ databases">
        <title>Depth-based differentiation of microbial function through sediment-hosted aquifers and enrichment of novel symbionts in the deep terrestrial subsurface.</title>
        <authorList>
            <person name="Probst A.J."/>
            <person name="Ladd B."/>
            <person name="Jarett J.K."/>
            <person name="Geller-Mcgrath D.E."/>
            <person name="Sieber C.M."/>
            <person name="Emerson J.B."/>
            <person name="Anantharaman K."/>
            <person name="Thomas B.C."/>
            <person name="Malmstrom R."/>
            <person name="Stieglmeier M."/>
            <person name="Klingl A."/>
            <person name="Woyke T."/>
            <person name="Ryan C.M."/>
            <person name="Banfield J.F."/>
        </authorList>
    </citation>
    <scope>NUCLEOTIDE SEQUENCE [LARGE SCALE GENOMIC DNA]</scope>
    <source>
        <strain evidence="2">CG17_big_fil_post_rev_8_21_14_2_50_48_46</strain>
    </source>
</reference>